<dbReference type="Proteomes" id="UP001596432">
    <property type="component" value="Unassembled WGS sequence"/>
</dbReference>
<name>A0ABD5Y667_9EURY</name>
<sequence length="602" mass="62499">MTERVAGDDLGDVDGDLTLPPSREAGEGEVHVLGTAHVSQQSVEDVETTIAERKPDVVAVELDEGRYRQLKGEAPEDIDPGDMLRGNTVFQFLAYWMLSYVQTRLGKKLGVDPGADMMAAIDSAEEHGLGVALVDRDIQMTVQRFWARLSPLRKLSMLGTLTLAIGSPIAVGTGLGLAMGAFAGFAVAMVAASAFGFASADIVAALGPNVVALVGGLVAGAVGGAVLWSLFDGAFARVLDALPIPNTTYTRIAAGVGVGSVVGVAIAATGGLAVGPLSLTVDRLASIGGFVLQVGAGVAAGALAGVALGVLAGAVLAQFVADEEEDIEEIDIEELTEADVVTAMMEEFRRFAPGAAEALIDERDAFIAHRLVALREAGYSVVAVVGAGHREGIERYLDDPESLPPMESLVGEASGTGLTAYLYKALGYAMTVGFLVFFVLLALGGASNGFLLELFVAWFLVNGILAGGLAKLAGAHWPSALVGGGVAWLTSVNPLLAPGWFAGYVELRYVDVNVADIGRLNEILDDEEAPIADIFARMREVPLFRLILIAGLTNVGSMVASLVVFPAILPLLSAPIGGVDAIPGLLLDGARNGWDIVWRTLT</sequence>
<keyword evidence="2" id="KW-1133">Transmembrane helix</keyword>
<feature type="transmembrane region" description="Helical" evidence="2">
    <location>
        <begin position="155"/>
        <end position="171"/>
    </location>
</feature>
<feature type="transmembrane region" description="Helical" evidence="2">
    <location>
        <begin position="476"/>
        <end position="496"/>
    </location>
</feature>
<dbReference type="RefSeq" id="WP_274322316.1">
    <property type="nucleotide sequence ID" value="NZ_CP118158.1"/>
</dbReference>
<accession>A0ABD5Y667</accession>
<evidence type="ECO:0000256" key="2">
    <source>
        <dbReference type="SAM" id="Phobius"/>
    </source>
</evidence>
<dbReference type="InterPro" id="IPR046345">
    <property type="entry name" value="TraB_PrgY-like"/>
</dbReference>
<feature type="transmembrane region" description="Helical" evidence="2">
    <location>
        <begin position="425"/>
        <end position="443"/>
    </location>
</feature>
<feature type="transmembrane region" description="Helical" evidence="2">
    <location>
        <begin position="450"/>
        <end position="470"/>
    </location>
</feature>
<evidence type="ECO:0000313" key="3">
    <source>
        <dbReference type="EMBL" id="MFC7141229.1"/>
    </source>
</evidence>
<dbReference type="Pfam" id="PF01963">
    <property type="entry name" value="TraB_PrgY_gumN"/>
    <property type="match status" value="2"/>
</dbReference>
<evidence type="ECO:0000313" key="4">
    <source>
        <dbReference type="Proteomes" id="UP001596432"/>
    </source>
</evidence>
<feature type="transmembrane region" description="Helical" evidence="2">
    <location>
        <begin position="546"/>
        <end position="569"/>
    </location>
</feature>
<evidence type="ECO:0000256" key="1">
    <source>
        <dbReference type="SAM" id="MobiDB-lite"/>
    </source>
</evidence>
<dbReference type="GeneID" id="78821538"/>
<proteinExistence type="predicted"/>
<keyword evidence="2" id="KW-0812">Transmembrane</keyword>
<feature type="transmembrane region" description="Helical" evidence="2">
    <location>
        <begin position="251"/>
        <end position="275"/>
    </location>
</feature>
<reference evidence="3 4" key="1">
    <citation type="journal article" date="2019" name="Int. J. Syst. Evol. Microbiol.">
        <title>The Global Catalogue of Microorganisms (GCM) 10K type strain sequencing project: providing services to taxonomists for standard genome sequencing and annotation.</title>
        <authorList>
            <consortium name="The Broad Institute Genomics Platform"/>
            <consortium name="The Broad Institute Genome Sequencing Center for Infectious Disease"/>
            <person name="Wu L."/>
            <person name="Ma J."/>
        </authorList>
    </citation>
    <scope>NUCLEOTIDE SEQUENCE [LARGE SCALE GENOMIC DNA]</scope>
    <source>
        <strain evidence="3 4">XZYJT29</strain>
    </source>
</reference>
<protein>
    <submittedName>
        <fullName evidence="3">TraB/GumN family protein</fullName>
    </submittedName>
</protein>
<dbReference type="AlphaFoldDB" id="A0ABD5Y667"/>
<organism evidence="3 4">
    <name type="scientific">Halosimplex aquaticum</name>
    <dbReference type="NCBI Taxonomy" id="3026162"/>
    <lineage>
        <taxon>Archaea</taxon>
        <taxon>Methanobacteriati</taxon>
        <taxon>Methanobacteriota</taxon>
        <taxon>Stenosarchaea group</taxon>
        <taxon>Halobacteria</taxon>
        <taxon>Halobacteriales</taxon>
        <taxon>Haloarculaceae</taxon>
        <taxon>Halosimplex</taxon>
    </lineage>
</organism>
<keyword evidence="4" id="KW-1185">Reference proteome</keyword>
<dbReference type="PANTHER" id="PTHR21530:SF7">
    <property type="entry name" value="TRAB DOMAIN-CONTAINING PROTEIN"/>
    <property type="match status" value="1"/>
</dbReference>
<dbReference type="InterPro" id="IPR002816">
    <property type="entry name" value="TraB/PrgY/GumN_fam"/>
</dbReference>
<dbReference type="PANTHER" id="PTHR21530">
    <property type="entry name" value="PHEROMONE SHUTDOWN PROTEIN"/>
    <property type="match status" value="1"/>
</dbReference>
<dbReference type="CDD" id="cd14726">
    <property type="entry name" value="TraB_PrgY-like"/>
    <property type="match status" value="1"/>
</dbReference>
<feature type="transmembrane region" description="Helical" evidence="2">
    <location>
        <begin position="287"/>
        <end position="316"/>
    </location>
</feature>
<feature type="transmembrane region" description="Helical" evidence="2">
    <location>
        <begin position="177"/>
        <end position="198"/>
    </location>
</feature>
<dbReference type="EMBL" id="JBHTAS010000001">
    <property type="protein sequence ID" value="MFC7141229.1"/>
    <property type="molecule type" value="Genomic_DNA"/>
</dbReference>
<gene>
    <name evidence="3" type="ORF">ACFQMA_15495</name>
</gene>
<keyword evidence="2" id="KW-0472">Membrane</keyword>
<feature type="transmembrane region" description="Helical" evidence="2">
    <location>
        <begin position="210"/>
        <end position="231"/>
    </location>
</feature>
<comment type="caution">
    <text evidence="3">The sequence shown here is derived from an EMBL/GenBank/DDBJ whole genome shotgun (WGS) entry which is preliminary data.</text>
</comment>
<feature type="region of interest" description="Disordered" evidence="1">
    <location>
        <begin position="1"/>
        <end position="26"/>
    </location>
</feature>